<organism evidence="1 2">
    <name type="scientific">Janthinobacterium aestuarii</name>
    <dbReference type="NCBI Taxonomy" id="2985511"/>
    <lineage>
        <taxon>Bacteria</taxon>
        <taxon>Pseudomonadati</taxon>
        <taxon>Pseudomonadota</taxon>
        <taxon>Betaproteobacteria</taxon>
        <taxon>Burkholderiales</taxon>
        <taxon>Oxalobacteraceae</taxon>
        <taxon>Janthinobacterium</taxon>
    </lineage>
</organism>
<protein>
    <submittedName>
        <fullName evidence="1">Uncharacterized protein</fullName>
    </submittedName>
</protein>
<proteinExistence type="predicted"/>
<evidence type="ECO:0000313" key="2">
    <source>
        <dbReference type="Proteomes" id="UP001373909"/>
    </source>
</evidence>
<gene>
    <name evidence="1" type="ORF">OPV09_17455</name>
</gene>
<accession>A0ABZ2GFW9</accession>
<keyword evidence="2" id="KW-1185">Reference proteome</keyword>
<reference evidence="1 2" key="1">
    <citation type="submission" date="2024-01" db="EMBL/GenBank/DDBJ databases">
        <title>Draft genome sequences of nine bacterial species from freshwater ponds near Washington, DC.</title>
        <authorList>
            <person name="Pavloudi C."/>
            <person name="Oliver L."/>
            <person name="Slattery K."/>
            <person name="Lissner G."/>
            <person name="Saw J.H."/>
        </authorList>
    </citation>
    <scope>NUCLEOTIDE SEQUENCE [LARGE SCALE GENOMIC DNA]</scope>
    <source>
        <strain evidence="2">TB1-E2</strain>
    </source>
</reference>
<dbReference type="Proteomes" id="UP001373909">
    <property type="component" value="Chromosome"/>
</dbReference>
<name>A0ABZ2GFW9_9BURK</name>
<sequence length="146" mass="16312">MMDADDTNDLINLICGRKLGEGTFRTVFECALDKTRVVKHDSGSNFSNINEWQLSNELAATSLASWIAPVYWLSPRGLWLIQAKTTPITLDQLPEKIPAIFADTKVENWGLFEGRPVCHDYGNHRAFVLAGKAGMRMRAANWIGTT</sequence>
<dbReference type="RefSeq" id="WP_338678918.1">
    <property type="nucleotide sequence ID" value="NZ_CP142523.1"/>
</dbReference>
<evidence type="ECO:0000313" key="1">
    <source>
        <dbReference type="EMBL" id="WWO44507.1"/>
    </source>
</evidence>
<dbReference type="EMBL" id="CP142523">
    <property type="protein sequence ID" value="WWO44507.1"/>
    <property type="molecule type" value="Genomic_DNA"/>
</dbReference>